<dbReference type="InterPro" id="IPR038019">
    <property type="entry name" value="PRib_AMP_CycHydrolase_sf"/>
</dbReference>
<dbReference type="NCBIfam" id="NF002747">
    <property type="entry name" value="PRK02759.1"/>
    <property type="match status" value="1"/>
</dbReference>
<comment type="similarity">
    <text evidence="7 15">In the N-terminal section; belongs to the PRA-CH family.</text>
</comment>
<evidence type="ECO:0000256" key="3">
    <source>
        <dbReference type="ARBA" id="ARBA00004496"/>
    </source>
</evidence>
<evidence type="ECO:0000256" key="8">
    <source>
        <dbReference type="ARBA" id="ARBA00022490"/>
    </source>
</evidence>
<evidence type="ECO:0000256" key="2">
    <source>
        <dbReference type="ARBA" id="ARBA00001460"/>
    </source>
</evidence>
<dbReference type="HAMAP" id="MF_01020">
    <property type="entry name" value="HisE"/>
    <property type="match status" value="1"/>
</dbReference>
<evidence type="ECO:0000256" key="15">
    <source>
        <dbReference type="HAMAP-Rule" id="MF_01019"/>
    </source>
</evidence>
<evidence type="ECO:0000256" key="5">
    <source>
        <dbReference type="ARBA" id="ARBA00005204"/>
    </source>
</evidence>
<dbReference type="EMBL" id="JALBUF010000002">
    <property type="protein sequence ID" value="MCI0182739.1"/>
    <property type="molecule type" value="Genomic_DNA"/>
</dbReference>
<dbReference type="NCBIfam" id="TIGR03188">
    <property type="entry name" value="histidine_hisI"/>
    <property type="match status" value="1"/>
</dbReference>
<comment type="pathway">
    <text evidence="4 15">Amino-acid biosynthesis; L-histidine biosynthesis; L-histidine from 5-phospho-alpha-D-ribose 1-diphosphate: step 3/9.</text>
</comment>
<feature type="domain" description="Phosphoribosyl-AMP cyclohydrolase" evidence="16">
    <location>
        <begin position="37"/>
        <end position="109"/>
    </location>
</feature>
<dbReference type="GO" id="GO:0004636">
    <property type="term" value="F:phosphoribosyl-ATP diphosphatase activity"/>
    <property type="evidence" value="ECO:0007669"/>
    <property type="project" value="UniProtKB-UniRule"/>
</dbReference>
<dbReference type="GO" id="GO:0000105">
    <property type="term" value="P:L-histidine biosynthetic process"/>
    <property type="evidence" value="ECO:0007669"/>
    <property type="project" value="UniProtKB-UniRule"/>
</dbReference>
<comment type="caution">
    <text evidence="17">The sequence shown here is derived from an EMBL/GenBank/DDBJ whole genome shotgun (WGS) entry which is preliminary data.</text>
</comment>
<dbReference type="AlphaFoldDB" id="A0A9X2ABH1"/>
<reference evidence="17" key="1">
    <citation type="submission" date="2022-03" db="EMBL/GenBank/DDBJ databases">
        <title>Draft Genome Sequence of Firmicute Strain S0AB, a Heterotrophic Iron/Sulfur-Oxidizing Extreme Acidophile.</title>
        <authorList>
            <person name="Vergara E."/>
            <person name="Pakostova E."/>
            <person name="Johnson D.B."/>
            <person name="Holmes D.S."/>
        </authorList>
    </citation>
    <scope>NUCLEOTIDE SEQUENCE</scope>
    <source>
        <strain evidence="17">S0AB</strain>
    </source>
</reference>
<keyword evidence="18" id="KW-1185">Reference proteome</keyword>
<dbReference type="Pfam" id="PF01502">
    <property type="entry name" value="PRA-CH"/>
    <property type="match status" value="1"/>
</dbReference>
<dbReference type="RefSeq" id="WP_419723371.1">
    <property type="nucleotide sequence ID" value="NZ_JALBUF010000002.1"/>
</dbReference>
<comment type="similarity">
    <text evidence="6 15">In the C-terminal section; belongs to the PRA-PH family.</text>
</comment>
<dbReference type="PANTHER" id="PTHR42945:SF9">
    <property type="entry name" value="HISTIDINE BIOSYNTHESIS BIFUNCTIONAL PROTEIN HISIE"/>
    <property type="match status" value="1"/>
</dbReference>
<dbReference type="GO" id="GO:0004635">
    <property type="term" value="F:phosphoribosyl-AMP cyclohydrolase activity"/>
    <property type="evidence" value="ECO:0007669"/>
    <property type="project" value="UniProtKB-UniRule"/>
</dbReference>
<evidence type="ECO:0000256" key="13">
    <source>
        <dbReference type="ARBA" id="ARBA00023102"/>
    </source>
</evidence>
<comment type="catalytic activity">
    <reaction evidence="2 15">
        <text>1-(5-phospho-beta-D-ribosyl)-ATP + H2O = 1-(5-phospho-beta-D-ribosyl)-5'-AMP + diphosphate + H(+)</text>
        <dbReference type="Rhea" id="RHEA:22828"/>
        <dbReference type="ChEBI" id="CHEBI:15377"/>
        <dbReference type="ChEBI" id="CHEBI:15378"/>
        <dbReference type="ChEBI" id="CHEBI:33019"/>
        <dbReference type="ChEBI" id="CHEBI:59457"/>
        <dbReference type="ChEBI" id="CHEBI:73183"/>
        <dbReference type="EC" id="3.6.1.31"/>
    </reaction>
</comment>
<protein>
    <recommendedName>
        <fullName evidence="15">Histidine biosynthesis bifunctional protein HisIE</fullName>
    </recommendedName>
    <domain>
        <recommendedName>
            <fullName evidence="15">Phosphoribosyl-AMP cyclohydrolase</fullName>
            <shortName evidence="15">PRA-CH</shortName>
            <ecNumber evidence="15">3.5.4.19</ecNumber>
        </recommendedName>
    </domain>
    <domain>
        <recommendedName>
            <fullName evidence="15">Phosphoribosyl-ATP pyrophosphatase</fullName>
            <shortName evidence="15">PRA-PH</shortName>
            <ecNumber evidence="15">3.6.1.31</ecNumber>
        </recommendedName>
    </domain>
</protein>
<keyword evidence="14 15" id="KW-0511">Multifunctional enzyme</keyword>
<keyword evidence="10 15" id="KW-0547">Nucleotide-binding</keyword>
<dbReference type="GO" id="GO:0005737">
    <property type="term" value="C:cytoplasm"/>
    <property type="evidence" value="ECO:0007669"/>
    <property type="project" value="UniProtKB-SubCell"/>
</dbReference>
<dbReference type="NCBIfam" id="NF000768">
    <property type="entry name" value="PRK00051.1"/>
    <property type="match status" value="1"/>
</dbReference>
<dbReference type="EC" id="3.6.1.31" evidence="15"/>
<dbReference type="SUPFAM" id="SSF141734">
    <property type="entry name" value="HisI-like"/>
    <property type="match status" value="1"/>
</dbReference>
<dbReference type="SUPFAM" id="SSF101386">
    <property type="entry name" value="all-alpha NTP pyrophosphatases"/>
    <property type="match status" value="1"/>
</dbReference>
<evidence type="ECO:0000313" key="17">
    <source>
        <dbReference type="EMBL" id="MCI0182739.1"/>
    </source>
</evidence>
<keyword evidence="9 15" id="KW-0028">Amino-acid biosynthesis</keyword>
<dbReference type="Proteomes" id="UP001139263">
    <property type="component" value="Unassembled WGS sequence"/>
</dbReference>
<evidence type="ECO:0000256" key="12">
    <source>
        <dbReference type="ARBA" id="ARBA00022840"/>
    </source>
</evidence>
<accession>A0A9X2ABH1</accession>
<dbReference type="HAMAP" id="MF_01021">
    <property type="entry name" value="HisI"/>
    <property type="match status" value="1"/>
</dbReference>
<evidence type="ECO:0000256" key="4">
    <source>
        <dbReference type="ARBA" id="ARBA00005169"/>
    </source>
</evidence>
<evidence type="ECO:0000256" key="6">
    <source>
        <dbReference type="ARBA" id="ARBA00007731"/>
    </source>
</evidence>
<dbReference type="Gene3D" id="3.10.20.810">
    <property type="entry name" value="Phosphoribosyl-AMP cyclohydrolase"/>
    <property type="match status" value="1"/>
</dbReference>
<evidence type="ECO:0000256" key="14">
    <source>
        <dbReference type="ARBA" id="ARBA00023268"/>
    </source>
</evidence>
<comment type="catalytic activity">
    <reaction evidence="1 15">
        <text>1-(5-phospho-beta-D-ribosyl)-5'-AMP + H2O = 1-(5-phospho-beta-D-ribosyl)-5-[(5-phospho-beta-D-ribosylamino)methylideneamino]imidazole-4-carboxamide</text>
        <dbReference type="Rhea" id="RHEA:20049"/>
        <dbReference type="ChEBI" id="CHEBI:15377"/>
        <dbReference type="ChEBI" id="CHEBI:58435"/>
        <dbReference type="ChEBI" id="CHEBI:59457"/>
        <dbReference type="EC" id="3.5.4.19"/>
    </reaction>
</comment>
<comment type="subcellular location">
    <subcellularLocation>
        <location evidence="3 15">Cytoplasm</location>
    </subcellularLocation>
</comment>
<keyword evidence="11 15" id="KW-0378">Hydrolase</keyword>
<comment type="pathway">
    <text evidence="5 15">Amino-acid biosynthesis; L-histidine biosynthesis; L-histidine from 5-phospho-alpha-D-ribose 1-diphosphate: step 2/9.</text>
</comment>
<dbReference type="CDD" id="cd11534">
    <property type="entry name" value="NTP-PPase_HisIE_like"/>
    <property type="match status" value="1"/>
</dbReference>
<sequence length="227" mass="25875">MSQLVLDAQIDDSILRFDEHGLIPAIIQDVQTGQVLMLAYMNRESLKISLSTGETCFYSRSRKKLWHKGAKSGNTQSIRSAFYDCDEDTLLFQVVPAGPACHTGEVSCFIGKEDLEREQTPWLTTGDRGQRPTDILQLLEQRVAQRAKTMPEGSYTTYLFTKGIDKILKKVGEETAEVIIGAKNRDASEVQYEVADLIYHLLVMLREQEISLDAILHELQRRYFEER</sequence>
<dbReference type="InterPro" id="IPR021130">
    <property type="entry name" value="PRib-ATP_PPHydrolase-like"/>
</dbReference>
<evidence type="ECO:0000256" key="9">
    <source>
        <dbReference type="ARBA" id="ARBA00022605"/>
    </source>
</evidence>
<evidence type="ECO:0000256" key="7">
    <source>
        <dbReference type="ARBA" id="ARBA00008299"/>
    </source>
</evidence>
<evidence type="ECO:0000256" key="10">
    <source>
        <dbReference type="ARBA" id="ARBA00022741"/>
    </source>
</evidence>
<dbReference type="InterPro" id="IPR002496">
    <property type="entry name" value="PRib_AMP_CycHydrolase_dom"/>
</dbReference>
<keyword evidence="8 15" id="KW-0963">Cytoplasm</keyword>
<evidence type="ECO:0000259" key="16">
    <source>
        <dbReference type="Pfam" id="PF01502"/>
    </source>
</evidence>
<dbReference type="HAMAP" id="MF_01019">
    <property type="entry name" value="HisIE"/>
    <property type="match status" value="1"/>
</dbReference>
<dbReference type="GO" id="GO:0005524">
    <property type="term" value="F:ATP binding"/>
    <property type="evidence" value="ECO:0007669"/>
    <property type="project" value="UniProtKB-KW"/>
</dbReference>
<dbReference type="InterPro" id="IPR026660">
    <property type="entry name" value="PRA-CH"/>
</dbReference>
<evidence type="ECO:0000256" key="1">
    <source>
        <dbReference type="ARBA" id="ARBA00000024"/>
    </source>
</evidence>
<proteinExistence type="inferred from homology"/>
<dbReference type="InterPro" id="IPR008179">
    <property type="entry name" value="HisE"/>
</dbReference>
<evidence type="ECO:0000256" key="11">
    <source>
        <dbReference type="ARBA" id="ARBA00022801"/>
    </source>
</evidence>
<dbReference type="EC" id="3.5.4.19" evidence="15"/>
<feature type="region of interest" description="Phosphoribosyl-AMP cyclohydrolase" evidence="15">
    <location>
        <begin position="1"/>
        <end position="135"/>
    </location>
</feature>
<organism evidence="17 18">
    <name type="scientific">Sulfoacidibacillus ferrooxidans</name>
    <dbReference type="NCBI Taxonomy" id="2005001"/>
    <lineage>
        <taxon>Bacteria</taxon>
        <taxon>Bacillati</taxon>
        <taxon>Bacillota</taxon>
        <taxon>Bacilli</taxon>
        <taxon>Bacillales</taxon>
        <taxon>Alicyclobacillaceae</taxon>
        <taxon>Sulfoacidibacillus</taxon>
    </lineage>
</organism>
<evidence type="ECO:0000313" key="18">
    <source>
        <dbReference type="Proteomes" id="UP001139263"/>
    </source>
</evidence>
<keyword evidence="12 15" id="KW-0067">ATP-binding</keyword>
<feature type="region of interest" description="Phosphoribosyl-ATP pyrophosphohydrolase" evidence="15">
    <location>
        <begin position="136"/>
        <end position="227"/>
    </location>
</feature>
<name>A0A9X2ABH1_9BACL</name>
<dbReference type="InterPro" id="IPR023019">
    <property type="entry name" value="His_synth_HisIE"/>
</dbReference>
<dbReference type="PANTHER" id="PTHR42945">
    <property type="entry name" value="HISTIDINE BIOSYNTHESIS BIFUNCTIONAL PROTEIN"/>
    <property type="match status" value="1"/>
</dbReference>
<keyword evidence="13 15" id="KW-0368">Histidine biosynthesis</keyword>
<dbReference type="FunFam" id="3.10.20.810:FF:000001">
    <property type="entry name" value="Histidine biosynthesis bifunctional protein HisIE"/>
    <property type="match status" value="1"/>
</dbReference>
<dbReference type="Gene3D" id="1.10.287.1080">
    <property type="entry name" value="MazG-like"/>
    <property type="match status" value="1"/>
</dbReference>
<dbReference type="Pfam" id="PF01503">
    <property type="entry name" value="PRA-PH"/>
    <property type="match status" value="1"/>
</dbReference>
<gene>
    <name evidence="15 17" type="primary">hisI</name>
    <name evidence="15" type="synonym">hisIE</name>
    <name evidence="17" type="ORF">MM817_01008</name>
</gene>